<keyword evidence="8" id="KW-0028">Amino-acid biosynthesis</keyword>
<dbReference type="GO" id="GO:0034618">
    <property type="term" value="F:arginine binding"/>
    <property type="evidence" value="ECO:0007669"/>
    <property type="project" value="InterPro"/>
</dbReference>
<dbReference type="PRINTS" id="PR01467">
    <property type="entry name" value="ARGREPRESSOR"/>
</dbReference>
<dbReference type="GO" id="GO:1900079">
    <property type="term" value="P:regulation of arginine biosynthetic process"/>
    <property type="evidence" value="ECO:0007669"/>
    <property type="project" value="UniProtKB-UniRule"/>
</dbReference>
<dbReference type="Gene3D" id="1.10.10.10">
    <property type="entry name" value="Winged helix-like DNA-binding domain superfamily/Winged helix DNA-binding domain"/>
    <property type="match status" value="1"/>
</dbReference>
<dbReference type="Pfam" id="PF02863">
    <property type="entry name" value="Arg_repressor_C"/>
    <property type="match status" value="1"/>
</dbReference>
<protein>
    <recommendedName>
        <fullName evidence="8">Arginine repressor</fullName>
    </recommendedName>
</protein>
<evidence type="ECO:0000313" key="15">
    <source>
        <dbReference type="Proteomes" id="UP000240717"/>
    </source>
</evidence>
<dbReference type="GO" id="GO:0005737">
    <property type="term" value="C:cytoplasm"/>
    <property type="evidence" value="ECO:0007669"/>
    <property type="project" value="UniProtKB-SubCell"/>
</dbReference>
<feature type="domain" description="Arginine repressor DNA-binding" evidence="9">
    <location>
        <begin position="1"/>
        <end position="63"/>
    </location>
</feature>
<keyword evidence="18" id="KW-1185">Reference proteome</keyword>
<comment type="pathway">
    <text evidence="8">Amino-acid biosynthesis; L-arginine biosynthesis [regulation].</text>
</comment>
<dbReference type="GO" id="GO:0003700">
    <property type="term" value="F:DNA-binding transcription factor activity"/>
    <property type="evidence" value="ECO:0007669"/>
    <property type="project" value="UniProtKB-UniRule"/>
</dbReference>
<comment type="subcellular location">
    <subcellularLocation>
        <location evidence="1 8">Cytoplasm</location>
    </subcellularLocation>
</comment>
<gene>
    <name evidence="8" type="primary">argR</name>
    <name evidence="13" type="ORF">BU085_12050</name>
    <name evidence="12" type="ORF">D3Z30_08990</name>
    <name evidence="14" type="ORF">DXC19_08640</name>
    <name evidence="11" type="ORF">G8J23_00635</name>
</gene>
<evidence type="ECO:0000313" key="14">
    <source>
        <dbReference type="EMBL" id="RGM29676.1"/>
    </source>
</evidence>
<dbReference type="EMBL" id="QSTD01000004">
    <property type="protein sequence ID" value="RGM29676.1"/>
    <property type="molecule type" value="Genomic_DNA"/>
</dbReference>
<dbReference type="EMBL" id="JAANHJ010000001">
    <property type="protein sequence ID" value="MCG6224522.1"/>
    <property type="molecule type" value="Genomic_DNA"/>
</dbReference>
<keyword evidence="8" id="KW-0055">Arginine biosynthesis</keyword>
<dbReference type="InterPro" id="IPR001669">
    <property type="entry name" value="Arg_repress"/>
</dbReference>
<sequence>MRKSKRLDLISTIVKDNDIRSKAEIVDYLDKHFGIKYSVATISRDLNELKIYKMPTANNDRCYRKFNDNAQNEAKTKLIAFYNDEIEKVTIKDHYLIVKTSPGFAQSVNFYIDQLNLNEVLGTVGGNDTILILVSSADVTEFVHYQLFGQTYQEELKS</sequence>
<evidence type="ECO:0000256" key="1">
    <source>
        <dbReference type="ARBA" id="ARBA00004496"/>
    </source>
</evidence>
<evidence type="ECO:0000256" key="4">
    <source>
        <dbReference type="ARBA" id="ARBA00022491"/>
    </source>
</evidence>
<dbReference type="EMBL" id="PZEV01000068">
    <property type="protein sequence ID" value="PTI49469.1"/>
    <property type="molecule type" value="Genomic_DNA"/>
</dbReference>
<proteinExistence type="inferred from homology"/>
<reference evidence="12 17" key="4">
    <citation type="submission" date="2018-08" db="EMBL/GenBank/DDBJ databases">
        <title>Murine metabolic-syndrome-specific gut microbial biobank.</title>
        <authorList>
            <person name="Liu C."/>
        </authorList>
    </citation>
    <scope>NUCLEOTIDE SEQUENCE [LARGE SCALE GENOMIC DNA]</scope>
    <source>
        <strain evidence="12 17">1XD21-27</strain>
    </source>
</reference>
<comment type="caution">
    <text evidence="13">The sequence shown here is derived from an EMBL/GenBank/DDBJ whole genome shotgun (WGS) entry which is preliminary data.</text>
</comment>
<dbReference type="SUPFAM" id="SSF55252">
    <property type="entry name" value="C-terminal domain of arginine repressor"/>
    <property type="match status" value="1"/>
</dbReference>
<evidence type="ECO:0000256" key="8">
    <source>
        <dbReference type="HAMAP-Rule" id="MF_00173"/>
    </source>
</evidence>
<reference evidence="14 16" key="3">
    <citation type="submission" date="2018-08" db="EMBL/GenBank/DDBJ databases">
        <title>A genome reference for cultivated species of the human gut microbiota.</title>
        <authorList>
            <person name="Zou Y."/>
            <person name="Xue W."/>
            <person name="Luo G."/>
        </authorList>
    </citation>
    <scope>NUCLEOTIDE SEQUENCE [LARGE SCALE GENOMIC DNA]</scope>
    <source>
        <strain evidence="14 16">OM08-17AT</strain>
    </source>
</reference>
<evidence type="ECO:0000256" key="3">
    <source>
        <dbReference type="ARBA" id="ARBA00022490"/>
    </source>
</evidence>
<keyword evidence="3 8" id="KW-0963">Cytoplasm</keyword>
<dbReference type="InterPro" id="IPR036251">
    <property type="entry name" value="Arg_repress_C_sf"/>
</dbReference>
<keyword evidence="4 8" id="KW-0678">Repressor</keyword>
<dbReference type="Pfam" id="PF01316">
    <property type="entry name" value="Arg_repressor"/>
    <property type="match status" value="1"/>
</dbReference>
<name>A0A2T4PFC2_STAWA</name>
<evidence type="ECO:0000313" key="13">
    <source>
        <dbReference type="EMBL" id="PTI49469.1"/>
    </source>
</evidence>
<evidence type="ECO:0000313" key="12">
    <source>
        <dbReference type="EMBL" id="NBH31114.1"/>
    </source>
</evidence>
<keyword evidence="6 8" id="KW-0238">DNA-binding</keyword>
<evidence type="ECO:0000256" key="7">
    <source>
        <dbReference type="ARBA" id="ARBA00023163"/>
    </source>
</evidence>
<accession>A0A2T4PFC2</accession>
<reference evidence="13 15" key="1">
    <citation type="journal article" date="2016" name="Front. Microbiol.">
        <title>Comprehensive Phylogenetic Analysis of Bovine Non-aureus Staphylococci Species Based on Whole-Genome Sequencing.</title>
        <authorList>
            <person name="Naushad S."/>
            <person name="Barkema H.W."/>
            <person name="Luby C."/>
            <person name="Condas L.A."/>
            <person name="Nobrega D.B."/>
            <person name="Carson D.A."/>
            <person name="De Buck J."/>
        </authorList>
    </citation>
    <scope>NUCLEOTIDE SEQUENCE [LARGE SCALE GENOMIC DNA]</scope>
    <source>
        <strain evidence="13 15">SNUC 2993</strain>
    </source>
</reference>
<evidence type="ECO:0000313" key="18">
    <source>
        <dbReference type="Proteomes" id="UP000814367"/>
    </source>
</evidence>
<comment type="function">
    <text evidence="8">Regulates arginine biosynthesis genes.</text>
</comment>
<dbReference type="SUPFAM" id="SSF46785">
    <property type="entry name" value="Winged helix' DNA-binding domain"/>
    <property type="match status" value="1"/>
</dbReference>
<dbReference type="InterPro" id="IPR036388">
    <property type="entry name" value="WH-like_DNA-bd_sf"/>
</dbReference>
<dbReference type="Proteomes" id="UP000481807">
    <property type="component" value="Unassembled WGS sequence"/>
</dbReference>
<dbReference type="Proteomes" id="UP000261016">
    <property type="component" value="Unassembled WGS sequence"/>
</dbReference>
<comment type="similarity">
    <text evidence="2 8">Belongs to the ArgR family.</text>
</comment>
<dbReference type="PANTHER" id="PTHR34471:SF1">
    <property type="entry name" value="ARGININE REPRESSOR"/>
    <property type="match status" value="1"/>
</dbReference>
<dbReference type="InterPro" id="IPR020900">
    <property type="entry name" value="Arg_repress_DNA-bd"/>
</dbReference>
<reference evidence="11 18" key="5">
    <citation type="submission" date="2020-03" db="EMBL/GenBank/DDBJ databases">
        <title>Comparative genetics of Staphylococcus warneri persistents from caprine mastitis.</title>
        <authorList>
            <person name="Franca C.A."/>
            <person name="Rosa D.S."/>
            <person name="Silva A."/>
            <person name="Rodrigues D.L.N."/>
            <person name="Santos R.G."/>
            <person name="Castillo R.E.H."/>
            <person name="Moreira M.A.S."/>
            <person name="Lima M.C."/>
            <person name="Gouveia G.V."/>
            <person name="Gouveia J.J.S."/>
            <person name="Souza R.F.S."/>
            <person name="Bertram B."/>
            <person name="Azevedo V."/>
            <person name="Costa M."/>
        </authorList>
    </citation>
    <scope>NUCLEOTIDE SEQUENCE [LARGE SCALE GENOMIC DNA]</scope>
    <source>
        <strain evidence="11 18">Cap 9.2</strain>
    </source>
</reference>
<dbReference type="EMBL" id="QXWP01000004">
    <property type="protein sequence ID" value="NBH31114.1"/>
    <property type="molecule type" value="Genomic_DNA"/>
</dbReference>
<dbReference type="HAMAP" id="MF_00173">
    <property type="entry name" value="Arg_repressor"/>
    <property type="match status" value="1"/>
</dbReference>
<evidence type="ECO:0000313" key="16">
    <source>
        <dbReference type="Proteomes" id="UP000261016"/>
    </source>
</evidence>
<dbReference type="InterPro" id="IPR036390">
    <property type="entry name" value="WH_DNA-bd_sf"/>
</dbReference>
<dbReference type="PANTHER" id="PTHR34471">
    <property type="entry name" value="ARGININE REPRESSOR"/>
    <property type="match status" value="1"/>
</dbReference>
<evidence type="ECO:0000256" key="6">
    <source>
        <dbReference type="ARBA" id="ARBA00023125"/>
    </source>
</evidence>
<dbReference type="Gene3D" id="3.30.1360.40">
    <property type="match status" value="1"/>
</dbReference>
<evidence type="ECO:0000259" key="10">
    <source>
        <dbReference type="Pfam" id="PF02863"/>
    </source>
</evidence>
<organism evidence="13 15">
    <name type="scientific">Staphylococcus warneri</name>
    <dbReference type="NCBI Taxonomy" id="1292"/>
    <lineage>
        <taxon>Bacteria</taxon>
        <taxon>Bacillati</taxon>
        <taxon>Bacillota</taxon>
        <taxon>Bacilli</taxon>
        <taxon>Bacillales</taxon>
        <taxon>Staphylococcaceae</taxon>
        <taxon>Staphylococcus</taxon>
    </lineage>
</organism>
<keyword evidence="7 8" id="KW-0804">Transcription</keyword>
<dbReference type="AlphaFoldDB" id="A0A2T4PFC2"/>
<evidence type="ECO:0000256" key="2">
    <source>
        <dbReference type="ARBA" id="ARBA00008316"/>
    </source>
</evidence>
<dbReference type="Proteomes" id="UP000814367">
    <property type="component" value="Unassembled WGS sequence"/>
</dbReference>
<dbReference type="GO" id="GO:0003677">
    <property type="term" value="F:DNA binding"/>
    <property type="evidence" value="ECO:0007669"/>
    <property type="project" value="UniProtKB-KW"/>
</dbReference>
<reference evidence="13" key="2">
    <citation type="submission" date="2018-03" db="EMBL/GenBank/DDBJ databases">
        <authorList>
            <person name="Keele B.F."/>
        </authorList>
    </citation>
    <scope>NUCLEOTIDE SEQUENCE</scope>
    <source>
        <strain evidence="13">SNUC 2993</strain>
    </source>
</reference>
<evidence type="ECO:0000313" key="11">
    <source>
        <dbReference type="EMBL" id="MCG6224522.1"/>
    </source>
</evidence>
<dbReference type="InterPro" id="IPR020899">
    <property type="entry name" value="Arg_repress_C"/>
</dbReference>
<dbReference type="UniPathway" id="UPA00068"/>
<dbReference type="GeneID" id="58058909"/>
<evidence type="ECO:0000259" key="9">
    <source>
        <dbReference type="Pfam" id="PF01316"/>
    </source>
</evidence>
<dbReference type="GO" id="GO:0051259">
    <property type="term" value="P:protein complex oligomerization"/>
    <property type="evidence" value="ECO:0007669"/>
    <property type="project" value="InterPro"/>
</dbReference>
<keyword evidence="5 8" id="KW-0805">Transcription regulation</keyword>
<dbReference type="STRING" id="1194526.A284_00620"/>
<feature type="domain" description="Arginine repressor C-terminal" evidence="10">
    <location>
        <begin position="84"/>
        <end position="143"/>
    </location>
</feature>
<dbReference type="GO" id="GO:0006526">
    <property type="term" value="P:L-arginine biosynthetic process"/>
    <property type="evidence" value="ECO:0007669"/>
    <property type="project" value="UniProtKB-UniPathway"/>
</dbReference>
<dbReference type="RefSeq" id="WP_002450226.1">
    <property type="nucleotide sequence ID" value="NZ_CABMFV010000004.1"/>
</dbReference>
<evidence type="ECO:0000256" key="5">
    <source>
        <dbReference type="ARBA" id="ARBA00023015"/>
    </source>
</evidence>
<dbReference type="Proteomes" id="UP000240717">
    <property type="component" value="Unassembled WGS sequence"/>
</dbReference>
<evidence type="ECO:0000313" key="17">
    <source>
        <dbReference type="Proteomes" id="UP000481807"/>
    </source>
</evidence>